<dbReference type="FunFam" id="3.10.20.30:FF:000002">
    <property type="entry name" value="GTP pyrophosphokinase (RelA/SpoT)"/>
    <property type="match status" value="1"/>
</dbReference>
<dbReference type="Gene3D" id="1.10.3210.10">
    <property type="entry name" value="Hypothetical protein af1432"/>
    <property type="match status" value="1"/>
</dbReference>
<dbReference type="SMART" id="SM00471">
    <property type="entry name" value="HDc"/>
    <property type="match status" value="1"/>
</dbReference>
<dbReference type="Pfam" id="PF13328">
    <property type="entry name" value="HD_4"/>
    <property type="match status" value="1"/>
</dbReference>
<gene>
    <name evidence="4" type="ORF">Q5I04_04180</name>
    <name evidence="5" type="ORF">Q5I06_03085</name>
</gene>
<organism evidence="5 6">
    <name type="scientific">Helicobacter cappadocius</name>
    <dbReference type="NCBI Taxonomy" id="3063998"/>
    <lineage>
        <taxon>Bacteria</taxon>
        <taxon>Pseudomonadati</taxon>
        <taxon>Campylobacterota</taxon>
        <taxon>Epsilonproteobacteria</taxon>
        <taxon>Campylobacterales</taxon>
        <taxon>Helicobacteraceae</taxon>
        <taxon>Helicobacter</taxon>
    </lineage>
</organism>
<reference evidence="4" key="2">
    <citation type="submission" date="2023-07" db="EMBL/GenBank/DDBJ databases">
        <authorList>
            <person name="Aydin F."/>
            <person name="Tarhane S."/>
            <person name="Saticioglu I.B."/>
            <person name="Karakaya E."/>
            <person name="Abay S."/>
            <person name="Guran O."/>
            <person name="Bozkurt E."/>
            <person name="Uzum N."/>
            <person name="Olgun K."/>
            <person name="Jablonski D."/>
        </authorList>
    </citation>
    <scope>NUCLEOTIDE SEQUENCE</scope>
    <source>
        <strain evidence="4">Faydin-H75</strain>
    </source>
</reference>
<dbReference type="Gene3D" id="3.30.460.10">
    <property type="entry name" value="Beta Polymerase, domain 2"/>
    <property type="match status" value="1"/>
</dbReference>
<comment type="similarity">
    <text evidence="1">Belongs to the relA/spoT family.</text>
</comment>
<evidence type="ECO:0000256" key="1">
    <source>
        <dbReference type="RuleBase" id="RU003847"/>
    </source>
</evidence>
<dbReference type="InterPro" id="IPR012675">
    <property type="entry name" value="Beta-grasp_dom_sf"/>
</dbReference>
<evidence type="ECO:0000259" key="2">
    <source>
        <dbReference type="SMART" id="SM00471"/>
    </source>
</evidence>
<evidence type="ECO:0000313" key="7">
    <source>
        <dbReference type="Proteomes" id="UP001240777"/>
    </source>
</evidence>
<evidence type="ECO:0000259" key="3">
    <source>
        <dbReference type="SMART" id="SM00954"/>
    </source>
</evidence>
<reference evidence="4 6" key="3">
    <citation type="journal article" date="2024" name="Syst. Appl. Microbiol.">
        <title>Helicobacter cappadocius sp. nov., from lizards: The first psychrotrophic Helicobacter species.</title>
        <authorList>
            <person name="Aydin F."/>
            <person name="Tarhane S."/>
            <person name="Karakaya E."/>
            <person name="Abay S."/>
            <person name="Kayman T."/>
            <person name="Guran O."/>
            <person name="Bozkurt E."/>
            <person name="Uzum N."/>
            <person name="Avci A."/>
            <person name="Olgun K."/>
            <person name="Jablonski D."/>
            <person name="Guran C."/>
            <person name="Burcin Saticioglu I."/>
        </authorList>
    </citation>
    <scope>NUCLEOTIDE SEQUENCE [LARGE SCALE GENOMIC DNA]</scope>
    <source>
        <strain evidence="4">Faydin-H75</strain>
        <strain evidence="6">faydin-H76</strain>
    </source>
</reference>
<name>A0AA90Q213_9HELI</name>
<accession>A0AA90Q213</accession>
<dbReference type="InterPro" id="IPR004811">
    <property type="entry name" value="RelA/Spo_fam"/>
</dbReference>
<feature type="domain" description="RelA/SpoT" evidence="3">
    <location>
        <begin position="252"/>
        <end position="361"/>
    </location>
</feature>
<reference evidence="5 7" key="1">
    <citation type="submission" date="2023-07" db="EMBL/GenBank/DDBJ databases">
        <title>Unpublished Manusciprt.</title>
        <authorList>
            <person name="Aydin F."/>
            <person name="Tarhane S."/>
            <person name="Saticioglu I.B."/>
            <person name="Karakaya E."/>
            <person name="Abay S."/>
            <person name="Guran O."/>
            <person name="Bozkurt E."/>
            <person name="Uzum N."/>
            <person name="Olgun K."/>
            <person name="Jablonski D."/>
        </authorList>
    </citation>
    <scope>NUCLEOTIDE SEQUENCE</scope>
    <source>
        <strain evidence="7">faydin-H75</strain>
        <strain evidence="5">Faydin-H76</strain>
    </source>
</reference>
<dbReference type="EMBL" id="JAUPEV010000005">
    <property type="protein sequence ID" value="MDO7253106.1"/>
    <property type="molecule type" value="Genomic_DNA"/>
</dbReference>
<dbReference type="NCBIfam" id="TIGR00691">
    <property type="entry name" value="spoT_relA"/>
    <property type="match status" value="1"/>
</dbReference>
<evidence type="ECO:0000313" key="5">
    <source>
        <dbReference type="EMBL" id="MDP2538768.1"/>
    </source>
</evidence>
<dbReference type="SUPFAM" id="SSF81301">
    <property type="entry name" value="Nucleotidyltransferase"/>
    <property type="match status" value="1"/>
</dbReference>
<sequence>MEFFDTLKQIKTEQEAIKTLVDLTKITPKIQDALDIAIKYHDGQKRKSGEAYVIHPICVSCIVAFYGGDEAMICSALLHDVVEDTLCDIEFIKNEFGQDVAVLVDALTKIVEIKEELNPNHSSKKLITTALSFRKMLVAAIKDPRALVIKISDRLHNMLTLEPLTHEKKIRISEETLVVYAPIAHRLGVSSIKNELEDRSFYYIFPQEYEKIQEYIKENKQPLSLKLNDFTEKLTNMLLKNGLSGSDFRIESRVKRPYSIYLKMQRKGVSIDEVLDLLAVRIIVKEPLDCYKVLGVVHLDFKPIVSRFKDYIALPKENGYQTIHTTIFDESSIYEVQIRTFDMHKSAQYGIAAHWKYKTGGIAPSLEWLNNLQYQDNTIEEFYELAKNDLYQEDIVVFSPAGDTYTLPVGAVALDFAYAIHSELGDNAKEAYINNAKASLLQTLKSGDIVRIISDAQSMPKSTWIDAVKTSRAKSHLRIQRQNQIREVEKKSAVNILATIFSKDRKIFERYISLKGLDVSIHRATKDIGFLQELKNKIKQSFNSQSNFFAKIKMNMLKIKEIELENFVIWTNRNVNEVLFDYCCHPKYGDEILAIISGQKAIVHHKLCEKLRDEIEMGVPMVFVQWAKKMKTAFKIIVALEDKKGSLAHFLTTLANNNCNVMGISYMGYKSQFLTHCEILFETDMKDVKSFRDFLMRKYKMIEFSSLKDAYQN</sequence>
<dbReference type="SUPFAM" id="SSF109604">
    <property type="entry name" value="HD-domain/PDEase-like"/>
    <property type="match status" value="1"/>
</dbReference>
<dbReference type="FunFam" id="1.10.3210.10:FF:000001">
    <property type="entry name" value="GTP pyrophosphokinase RelA"/>
    <property type="match status" value="1"/>
</dbReference>
<dbReference type="InterPro" id="IPR007685">
    <property type="entry name" value="RelA_SpoT"/>
</dbReference>
<dbReference type="GO" id="GO:0005886">
    <property type="term" value="C:plasma membrane"/>
    <property type="evidence" value="ECO:0007669"/>
    <property type="project" value="TreeGrafter"/>
</dbReference>
<dbReference type="CDD" id="cd05399">
    <property type="entry name" value="NT_Rel-Spo_like"/>
    <property type="match status" value="1"/>
</dbReference>
<dbReference type="GO" id="GO:0008893">
    <property type="term" value="F:guanosine-3',5'-bis(diphosphate) 3'-diphosphatase activity"/>
    <property type="evidence" value="ECO:0007669"/>
    <property type="project" value="TreeGrafter"/>
</dbReference>
<evidence type="ECO:0000313" key="4">
    <source>
        <dbReference type="EMBL" id="MDO7253106.1"/>
    </source>
</evidence>
<dbReference type="CDD" id="cd00077">
    <property type="entry name" value="HDc"/>
    <property type="match status" value="1"/>
</dbReference>
<dbReference type="PANTHER" id="PTHR21262">
    <property type="entry name" value="GUANOSINE-3',5'-BIS DIPHOSPHATE 3'-PYROPHOSPHOHYDROLASE"/>
    <property type="match status" value="1"/>
</dbReference>
<dbReference type="PANTHER" id="PTHR21262:SF36">
    <property type="entry name" value="BIFUNCTIONAL (P)PPGPP SYNTHASE_HYDROLASE SPOT"/>
    <property type="match status" value="1"/>
</dbReference>
<dbReference type="EMBL" id="JAUYZK010000003">
    <property type="protein sequence ID" value="MDP2538768.1"/>
    <property type="molecule type" value="Genomic_DNA"/>
</dbReference>
<dbReference type="AlphaFoldDB" id="A0AA90Q213"/>
<dbReference type="Gene3D" id="3.10.20.30">
    <property type="match status" value="1"/>
</dbReference>
<proteinExistence type="inferred from homology"/>
<protein>
    <submittedName>
        <fullName evidence="5">RelA/SpoT family protein</fullName>
    </submittedName>
</protein>
<dbReference type="InterPro" id="IPR043519">
    <property type="entry name" value="NT_sf"/>
</dbReference>
<dbReference type="Proteomes" id="UP001240777">
    <property type="component" value="Unassembled WGS sequence"/>
</dbReference>
<dbReference type="SMART" id="SM00954">
    <property type="entry name" value="RelA_SpoT"/>
    <property type="match status" value="1"/>
</dbReference>
<dbReference type="InterPro" id="IPR003607">
    <property type="entry name" value="HD/PDEase_dom"/>
</dbReference>
<comment type="function">
    <text evidence="1">In eubacteria ppGpp (guanosine 3'-diphosphate 5'-diphosphate) is a mediator of the stringent response that coordinates a variety of cellular activities in response to changes in nutritional abundance.</text>
</comment>
<dbReference type="InterPro" id="IPR004095">
    <property type="entry name" value="TGS"/>
</dbReference>
<dbReference type="GO" id="GO:0015969">
    <property type="term" value="P:guanosine tetraphosphate metabolic process"/>
    <property type="evidence" value="ECO:0007669"/>
    <property type="project" value="InterPro"/>
</dbReference>
<keyword evidence="7" id="KW-1185">Reference proteome</keyword>
<dbReference type="Pfam" id="PF02824">
    <property type="entry name" value="TGS"/>
    <property type="match status" value="1"/>
</dbReference>
<dbReference type="SUPFAM" id="SSF81271">
    <property type="entry name" value="TGS-like"/>
    <property type="match status" value="1"/>
</dbReference>
<dbReference type="RefSeq" id="WP_305516951.1">
    <property type="nucleotide sequence ID" value="NZ_JAUPEV010000005.1"/>
</dbReference>
<dbReference type="InterPro" id="IPR012676">
    <property type="entry name" value="TGS-like"/>
</dbReference>
<comment type="caution">
    <text evidence="5">The sequence shown here is derived from an EMBL/GenBank/DDBJ whole genome shotgun (WGS) entry which is preliminary data.</text>
</comment>
<dbReference type="GO" id="GO:0042594">
    <property type="term" value="P:response to starvation"/>
    <property type="evidence" value="ECO:0007669"/>
    <property type="project" value="TreeGrafter"/>
</dbReference>
<dbReference type="Pfam" id="PF04607">
    <property type="entry name" value="RelA_SpoT"/>
    <property type="match status" value="1"/>
</dbReference>
<evidence type="ECO:0000313" key="6">
    <source>
        <dbReference type="Proteomes" id="UP001177258"/>
    </source>
</evidence>
<feature type="domain" description="HD/PDEase" evidence="2">
    <location>
        <begin position="48"/>
        <end position="167"/>
    </location>
</feature>
<dbReference type="GO" id="GO:0008728">
    <property type="term" value="F:GTP diphosphokinase activity"/>
    <property type="evidence" value="ECO:0007669"/>
    <property type="project" value="TreeGrafter"/>
</dbReference>
<dbReference type="Proteomes" id="UP001177258">
    <property type="component" value="Unassembled WGS sequence"/>
</dbReference>